<reference evidence="3" key="1">
    <citation type="submission" date="2016-02" db="EMBL/GenBank/DDBJ databases">
        <authorList>
            <person name="Rodrigo-Torres Lidia"/>
            <person name="Arahal R.David."/>
        </authorList>
    </citation>
    <scope>NUCLEOTIDE SEQUENCE [LARGE SCALE GENOMIC DNA]</scope>
    <source>
        <strain evidence="3">CECT 9029</strain>
    </source>
</reference>
<evidence type="ECO:0000256" key="1">
    <source>
        <dbReference type="SAM" id="Phobius"/>
    </source>
</evidence>
<feature type="transmembrane region" description="Helical" evidence="1">
    <location>
        <begin position="53"/>
        <end position="73"/>
    </location>
</feature>
<evidence type="ECO:0000313" key="2">
    <source>
        <dbReference type="EMBL" id="CZF79714.1"/>
    </source>
</evidence>
<accession>A0A128EZX6</accession>
<feature type="transmembrane region" description="Helical" evidence="1">
    <location>
        <begin position="118"/>
        <end position="137"/>
    </location>
</feature>
<evidence type="ECO:0000313" key="3">
    <source>
        <dbReference type="Proteomes" id="UP000071641"/>
    </source>
</evidence>
<keyword evidence="1" id="KW-0472">Membrane</keyword>
<dbReference type="EMBL" id="FIZX01000001">
    <property type="protein sequence ID" value="CZF79714.1"/>
    <property type="molecule type" value="Genomic_DNA"/>
</dbReference>
<sequence>MFRMGKTMKYLKTGLCIFIAFVFIQSLFFKFTGSPETEFIFGTLGEWSGLAWFGQYGAYMVGIAELIASILLFTRLHALGALMAVGTMTGAIFFHLFTPIGVAQPAFNEVGEVVGNDGGTLFVMACLVWLSAAFLLYQTRKGDSEQVD</sequence>
<feature type="transmembrane region" description="Helical" evidence="1">
    <location>
        <begin position="80"/>
        <end position="98"/>
    </location>
</feature>
<keyword evidence="1" id="KW-0812">Transmembrane</keyword>
<dbReference type="Proteomes" id="UP000071641">
    <property type="component" value="Unassembled WGS sequence"/>
</dbReference>
<protein>
    <recommendedName>
        <fullName evidence="4">DoxX</fullName>
    </recommendedName>
</protein>
<organism evidence="2 3">
    <name type="scientific">Grimontia celer</name>
    <dbReference type="NCBI Taxonomy" id="1796497"/>
    <lineage>
        <taxon>Bacteria</taxon>
        <taxon>Pseudomonadati</taxon>
        <taxon>Pseudomonadota</taxon>
        <taxon>Gammaproteobacteria</taxon>
        <taxon>Vibrionales</taxon>
        <taxon>Vibrionaceae</taxon>
        <taxon>Grimontia</taxon>
    </lineage>
</organism>
<proteinExistence type="predicted"/>
<keyword evidence="1" id="KW-1133">Transmembrane helix</keyword>
<gene>
    <name evidence="2" type="ORF">GCE9029_01612</name>
</gene>
<name>A0A128EZX6_9GAMM</name>
<dbReference type="AlphaFoldDB" id="A0A128EZX6"/>
<evidence type="ECO:0008006" key="4">
    <source>
        <dbReference type="Google" id="ProtNLM"/>
    </source>
</evidence>
<dbReference type="STRING" id="1796497.GCE9029_01612"/>
<keyword evidence="3" id="KW-1185">Reference proteome</keyword>